<feature type="domain" description="Linalool dehydratase/isomerase" evidence="2">
    <location>
        <begin position="222"/>
        <end position="523"/>
    </location>
</feature>
<keyword evidence="1" id="KW-0472">Membrane</keyword>
<protein>
    <recommendedName>
        <fullName evidence="2">Linalool dehydratase/isomerase domain-containing protein</fullName>
    </recommendedName>
</protein>
<reference evidence="4" key="1">
    <citation type="journal article" date="2019" name="Int. J. Syst. Evol. Microbiol.">
        <title>The Global Catalogue of Microorganisms (GCM) 10K type strain sequencing project: providing services to taxonomists for standard genome sequencing and annotation.</title>
        <authorList>
            <consortium name="The Broad Institute Genomics Platform"/>
            <consortium name="The Broad Institute Genome Sequencing Center for Infectious Disease"/>
            <person name="Wu L."/>
            <person name="Ma J."/>
        </authorList>
    </citation>
    <scope>NUCLEOTIDE SEQUENCE [LARGE SCALE GENOMIC DNA]</scope>
    <source>
        <strain evidence="4">JCM 10671</strain>
    </source>
</reference>
<dbReference type="EMBL" id="BAAAHE010000047">
    <property type="protein sequence ID" value="GAA0634521.1"/>
    <property type="molecule type" value="Genomic_DNA"/>
</dbReference>
<feature type="transmembrane region" description="Helical" evidence="1">
    <location>
        <begin position="101"/>
        <end position="119"/>
    </location>
</feature>
<dbReference type="Pfam" id="PF18566">
    <property type="entry name" value="Ldi"/>
    <property type="match status" value="1"/>
</dbReference>
<dbReference type="Proteomes" id="UP001500957">
    <property type="component" value="Unassembled WGS sequence"/>
</dbReference>
<feature type="transmembrane region" description="Helical" evidence="1">
    <location>
        <begin position="125"/>
        <end position="144"/>
    </location>
</feature>
<sequence>MTAVTRESSDRLLVVLIPRPSSVWPPVAGRRLQRALLLYLTVWLLAVLPGLVGAGTGWQAAGLGLALPGGGFLFSGQVLAAVATLLALVVATFLWWSIGIVLLPPLVWIGSAVLAGILADTGHTAGRVLALALMPAAFAAFALLHRFRHAAQVRRGAALNAELARTRFVVTGTPPIEGRVPVAEHSETDLAQLRHLLDLGLQPLDRFQGFDDLDEFREAATRYQTTAVGYALAMSQFTRTPAFTGYLQEAQRNLVLKMLRPEVWSYWRLENAWGNLRLDADPVDTPDNIMLTGYWGTQIGMYEAMNDTTFSAPGSLSFQGRDRRYAYSFGDLARMVDRNFGLSDFTLFPCEPNWIYTGCNTFGINTILAHDTVHGTRYFADREEQIRTAVETEFCRPDGKVIGIRNKLLGLSWNIFAGPMAQTTAVYWLHAPYPDLAQRSWWLLRRHDLPLGADGRARLAPLVSSRVDPGNYRLGSDAFAWSALAMAARELGDEEYAVAAEAALAEREAVTANGARRYEGASVWANSYAALARFGRRSALRDMLAFGPPSIWRTGPALAEVAYPDVLVARAVTDGRALDLVLRPGSGPVRTVVAVERLVPHRRYTVTGAGVDSVTADGAGRALLEVDVPERREIRLY</sequence>
<comment type="caution">
    <text evidence="3">The sequence shown here is derived from an EMBL/GenBank/DDBJ whole genome shotgun (WGS) entry which is preliminary data.</text>
</comment>
<feature type="transmembrane region" description="Helical" evidence="1">
    <location>
        <begin position="72"/>
        <end position="94"/>
    </location>
</feature>
<dbReference type="RefSeq" id="WP_344608700.1">
    <property type="nucleotide sequence ID" value="NZ_BAAAHE010000047.1"/>
</dbReference>
<organism evidence="3 4">
    <name type="scientific">Sporichthya brevicatena</name>
    <dbReference type="NCBI Taxonomy" id="171442"/>
    <lineage>
        <taxon>Bacteria</taxon>
        <taxon>Bacillati</taxon>
        <taxon>Actinomycetota</taxon>
        <taxon>Actinomycetes</taxon>
        <taxon>Sporichthyales</taxon>
        <taxon>Sporichthyaceae</taxon>
        <taxon>Sporichthya</taxon>
    </lineage>
</organism>
<evidence type="ECO:0000313" key="4">
    <source>
        <dbReference type="Proteomes" id="UP001500957"/>
    </source>
</evidence>
<evidence type="ECO:0000313" key="3">
    <source>
        <dbReference type="EMBL" id="GAA0634521.1"/>
    </source>
</evidence>
<keyword evidence="4" id="KW-1185">Reference proteome</keyword>
<evidence type="ECO:0000259" key="2">
    <source>
        <dbReference type="Pfam" id="PF18566"/>
    </source>
</evidence>
<feature type="transmembrane region" description="Helical" evidence="1">
    <location>
        <begin position="36"/>
        <end position="60"/>
    </location>
</feature>
<gene>
    <name evidence="3" type="ORF">GCM10009547_43210</name>
</gene>
<proteinExistence type="predicted"/>
<name>A0ABP3SF49_9ACTN</name>
<keyword evidence="1" id="KW-1133">Transmembrane helix</keyword>
<dbReference type="InterPro" id="IPR041411">
    <property type="entry name" value="Ldi"/>
</dbReference>
<keyword evidence="1" id="KW-0812">Transmembrane</keyword>
<evidence type="ECO:0000256" key="1">
    <source>
        <dbReference type="SAM" id="Phobius"/>
    </source>
</evidence>
<accession>A0ABP3SF49</accession>